<feature type="region of interest" description="Disordered" evidence="9">
    <location>
        <begin position="1144"/>
        <end position="1186"/>
    </location>
</feature>
<feature type="region of interest" description="Disordered" evidence="9">
    <location>
        <begin position="1"/>
        <end position="58"/>
    </location>
</feature>
<dbReference type="STRING" id="164328.H3HBA3"/>
<evidence type="ECO:0000256" key="9">
    <source>
        <dbReference type="SAM" id="MobiDB-lite"/>
    </source>
</evidence>
<feature type="region of interest" description="Disordered" evidence="9">
    <location>
        <begin position="1067"/>
        <end position="1104"/>
    </location>
</feature>
<evidence type="ECO:0000313" key="12">
    <source>
        <dbReference type="Proteomes" id="UP000005238"/>
    </source>
</evidence>
<dbReference type="HOGENOM" id="CLU_002333_5_3_1"/>
<dbReference type="SMART" id="SM00955">
    <property type="entry name" value="RNB"/>
    <property type="match status" value="1"/>
</dbReference>
<dbReference type="VEuPathDB" id="FungiDB:KRP23_2221"/>
<dbReference type="FunFam" id="3.40.50.1010:FF:000115">
    <property type="entry name" value="Mitotic control protein dis3"/>
    <property type="match status" value="1"/>
</dbReference>
<dbReference type="VEuPathDB" id="FungiDB:KRP22_6117"/>
<feature type="domain" description="RNB" evidence="10">
    <location>
        <begin position="626"/>
        <end position="865"/>
    </location>
</feature>
<feature type="compositionally biased region" description="Polar residues" evidence="9">
    <location>
        <begin position="1144"/>
        <end position="1153"/>
    </location>
</feature>
<dbReference type="InParanoid" id="H3HBA3"/>
<dbReference type="GO" id="GO:0008859">
    <property type="term" value="F:exoribonuclease II activity"/>
    <property type="evidence" value="ECO:0007669"/>
    <property type="project" value="UniProtKB-EC"/>
</dbReference>
<dbReference type="Gene3D" id="2.40.50.690">
    <property type="match status" value="1"/>
</dbReference>
<dbReference type="EMBL" id="DS566006">
    <property type="status" value="NOT_ANNOTATED_CDS"/>
    <property type="molecule type" value="Genomic_DNA"/>
</dbReference>
<dbReference type="PANTHER" id="PTHR23355:SF30">
    <property type="entry name" value="DIS3-LIKE EXONUCLEASE 1"/>
    <property type="match status" value="1"/>
</dbReference>
<dbReference type="GO" id="GO:0005737">
    <property type="term" value="C:cytoplasm"/>
    <property type="evidence" value="ECO:0007669"/>
    <property type="project" value="UniProtKB-SubCell"/>
</dbReference>
<dbReference type="PANTHER" id="PTHR23355">
    <property type="entry name" value="RIBONUCLEASE"/>
    <property type="match status" value="1"/>
</dbReference>
<dbReference type="Pfam" id="PF00773">
    <property type="entry name" value="RNB"/>
    <property type="match status" value="1"/>
</dbReference>
<comment type="subcellular location">
    <subcellularLocation>
        <location evidence="3">Cytoplasm</location>
    </subcellularLocation>
</comment>
<keyword evidence="7" id="KW-0460">Magnesium</keyword>
<dbReference type="InterPro" id="IPR050180">
    <property type="entry name" value="RNR_Ribonuclease"/>
</dbReference>
<evidence type="ECO:0000256" key="6">
    <source>
        <dbReference type="ARBA" id="ARBA00016366"/>
    </source>
</evidence>
<evidence type="ECO:0000256" key="5">
    <source>
        <dbReference type="ARBA" id="ARBA00012163"/>
    </source>
</evidence>
<evidence type="ECO:0000256" key="4">
    <source>
        <dbReference type="ARBA" id="ARBA00005785"/>
    </source>
</evidence>
<dbReference type="EC" id="3.1.13.1" evidence="5"/>
<dbReference type="Gene3D" id="3.40.50.1010">
    <property type="entry name" value="5'-nuclease"/>
    <property type="match status" value="1"/>
</dbReference>
<proteinExistence type="inferred from homology"/>
<dbReference type="VEuPathDB" id="FungiDB:KRP22_6118"/>
<dbReference type="GO" id="GO:0003723">
    <property type="term" value="F:RNA binding"/>
    <property type="evidence" value="ECO:0007669"/>
    <property type="project" value="InterPro"/>
</dbReference>
<comment type="catalytic activity">
    <reaction evidence="1">
        <text>Exonucleolytic cleavage in the 3'- to 5'-direction to yield nucleoside 5'-phosphates.</text>
        <dbReference type="EC" id="3.1.13.1"/>
    </reaction>
</comment>
<protein>
    <recommendedName>
        <fullName evidence="6">DIS3-like exonuclease 1</fullName>
        <ecNumber evidence="5">3.1.13.1</ecNumber>
    </recommendedName>
</protein>
<dbReference type="InterPro" id="IPR001900">
    <property type="entry name" value="RNase_II/R"/>
</dbReference>
<reference evidence="12" key="1">
    <citation type="journal article" date="2006" name="Science">
        <title>Phytophthora genome sequences uncover evolutionary origins and mechanisms of pathogenesis.</title>
        <authorList>
            <person name="Tyler B.M."/>
            <person name="Tripathy S."/>
            <person name="Zhang X."/>
            <person name="Dehal P."/>
            <person name="Jiang R.H."/>
            <person name="Aerts A."/>
            <person name="Arredondo F.D."/>
            <person name="Baxter L."/>
            <person name="Bensasson D."/>
            <person name="Beynon J.L."/>
            <person name="Chapman J."/>
            <person name="Damasceno C.M."/>
            <person name="Dorrance A.E."/>
            <person name="Dou D."/>
            <person name="Dickerman A.W."/>
            <person name="Dubchak I.L."/>
            <person name="Garbelotto M."/>
            <person name="Gijzen M."/>
            <person name="Gordon S.G."/>
            <person name="Govers F."/>
            <person name="Grunwald N.J."/>
            <person name="Huang W."/>
            <person name="Ivors K.L."/>
            <person name="Jones R.W."/>
            <person name="Kamoun S."/>
            <person name="Krampis K."/>
            <person name="Lamour K.H."/>
            <person name="Lee M.K."/>
            <person name="McDonald W.H."/>
            <person name="Medina M."/>
            <person name="Meijer H.J."/>
            <person name="Nordberg E.K."/>
            <person name="Maclean D.J."/>
            <person name="Ospina-Giraldo M.D."/>
            <person name="Morris P.F."/>
            <person name="Phuntumart V."/>
            <person name="Putnam N.H."/>
            <person name="Rash S."/>
            <person name="Rose J.K."/>
            <person name="Sakihama Y."/>
            <person name="Salamov A.A."/>
            <person name="Savidor A."/>
            <person name="Scheuring C.F."/>
            <person name="Smith B.M."/>
            <person name="Sobral B.W."/>
            <person name="Terry A."/>
            <person name="Torto-Alalibo T.A."/>
            <person name="Win J."/>
            <person name="Xu Z."/>
            <person name="Zhang H."/>
            <person name="Grigoriev I.V."/>
            <person name="Rokhsar D.S."/>
            <person name="Boore J.L."/>
        </authorList>
    </citation>
    <scope>NUCLEOTIDE SEQUENCE [LARGE SCALE GENOMIC DNA]</scope>
    <source>
        <strain evidence="12">Pr102</strain>
    </source>
</reference>
<dbReference type="VEuPathDB" id="FungiDB:KRP23_958"/>
<reference evidence="11" key="2">
    <citation type="submission" date="2015-06" db="UniProtKB">
        <authorList>
            <consortium name="EnsemblProtists"/>
        </authorList>
    </citation>
    <scope>IDENTIFICATION</scope>
    <source>
        <strain evidence="11">Pr102</strain>
    </source>
</reference>
<evidence type="ECO:0000256" key="8">
    <source>
        <dbReference type="RuleBase" id="RU003901"/>
    </source>
</evidence>
<dbReference type="GO" id="GO:0006402">
    <property type="term" value="P:mRNA catabolic process"/>
    <property type="evidence" value="ECO:0000318"/>
    <property type="project" value="GO_Central"/>
</dbReference>
<dbReference type="InterPro" id="IPR012340">
    <property type="entry name" value="NA-bd_OB-fold"/>
</dbReference>
<evidence type="ECO:0000259" key="10">
    <source>
        <dbReference type="SMART" id="SM00955"/>
    </source>
</evidence>
<dbReference type="VEuPathDB" id="FungiDB:KRP22_7928"/>
<evidence type="ECO:0000256" key="2">
    <source>
        <dbReference type="ARBA" id="ARBA00001946"/>
    </source>
</evidence>
<dbReference type="VEuPathDB" id="FungiDB:KRP22_1663"/>
<dbReference type="Pfam" id="PF17216">
    <property type="entry name" value="Rrp44_CSD1"/>
    <property type="match status" value="1"/>
</dbReference>
<feature type="compositionally biased region" description="Basic residues" evidence="9">
    <location>
        <begin position="1176"/>
        <end position="1186"/>
    </location>
</feature>
<feature type="region of interest" description="Disordered" evidence="9">
    <location>
        <begin position="711"/>
        <end position="731"/>
    </location>
</feature>
<evidence type="ECO:0000256" key="7">
    <source>
        <dbReference type="ARBA" id="ARBA00022842"/>
    </source>
</evidence>
<dbReference type="SUPFAM" id="SSF50249">
    <property type="entry name" value="Nucleic acid-binding proteins"/>
    <property type="match status" value="2"/>
</dbReference>
<name>H3HBA3_PHYRM</name>
<dbReference type="PROSITE" id="PS01175">
    <property type="entry name" value="RIBONUCLEASE_II"/>
    <property type="match status" value="1"/>
</dbReference>
<dbReference type="GO" id="GO:0000175">
    <property type="term" value="F:3'-5'-RNA exonuclease activity"/>
    <property type="evidence" value="ECO:0000318"/>
    <property type="project" value="GO_Central"/>
</dbReference>
<keyword evidence="12" id="KW-1185">Reference proteome</keyword>
<dbReference type="InterPro" id="IPR022966">
    <property type="entry name" value="RNase_II/R_CS"/>
</dbReference>
<dbReference type="OMA" id="CSLHENR"/>
<dbReference type="Gene3D" id="2.40.50.140">
    <property type="entry name" value="Nucleic acid-binding proteins"/>
    <property type="match status" value="1"/>
</dbReference>
<comment type="cofactor">
    <cofactor evidence="2">
        <name>Mg(2+)</name>
        <dbReference type="ChEBI" id="CHEBI:18420"/>
    </cofactor>
</comment>
<dbReference type="EnsemblProtists" id="Phyra93907">
    <property type="protein sequence ID" value="Phyra93907"/>
    <property type="gene ID" value="Phyra93907"/>
</dbReference>
<dbReference type="InterPro" id="IPR033771">
    <property type="entry name" value="Rrp44_CSD1"/>
</dbReference>
<sequence>MSVNNDHKKPTLASPPMPAASSHNSAVKGKPRLSKSKDCGKTTKTTPEVQAPDNNLPAPVATVEMKPELLAKDLVRVAIAFEKKRRLATAFCIFKRANHVLPKKSAKLTERLASLEDECAAVADQLPPQEMLTASYMVKVLENDLMSVLNDGSTKELTELYAIGSKRAELVRDERPYQKLQELQKVAKKITMAMAWQLQEQEEARRLRTLLLQQQQDEEEARQLRVGLRQHGAPRWEAVHTDASFVERSRRRKPGALKAQERYLRRDVHCGVTSCAVCRHARALAPIRVLPSVSEGEYVVPDAFSLIQCMELLEEETLFCRAAPRLLVLESVLQAALRLAPSRDASRLRKFFRDEDQRTNGGTSMEELQGVRDDRAVLKTIEWYVTQGHLPPQARVVFMTRDIDASLSVQLTASVNAQASTCETFLAERLPKHSADTAFLLELAANTAEALRYEEAQRLPDENGNVVGSQSEFAPHYRLAQLEELLAQPLSRVLVGKLEVSTHNPMEAYVLVEGPHAVEKVFVFGRAAMNRGVHGDRVAVEMLPKAHWRAPQSDRLLVHYTQEENEHEHESESQVVGIISRSPRYHVATVIASTVNAGDDYALAVPMDLRLPKIRLRSQRLDALLDKRLKVVIDSWAADNPHGCQDIDDAMSIRRLPNGNVELVSVMWELDGETYDVVENSTWFGRTMIRSCSSMTYEQAHRLLQGVSADTDDAPRRVSVRSQPPPNEHVEGVAGGRIPLGLQKHIREDLRILTDVGRRLGRTRGSQGGLDLSKQEESLAAAERSGRMDNKTMSLLKSLAVRVMTEAEYVSSGAVAAGDAAAANGDVTRFAHYGLGLQYYTHFTSPIRRYADVIVHRQLLAAIAAPNPSREAAMNADNLFPPKELVPLAQHLNKKNRQAKLAAYACDELFLALYFSSHTVKVPAIITALKQNGFIVYVPKYDLRAPVYLRDKTGVVQIDPLLLNVRIVDTDPATGAFAGAECIRRIPQAQLVLDNTERETLEVVAPDDKHTAFQILDEVEVQISCDLTASGARVPRLQLLLVGRASAARKKHIASSLSELQRVVQTKSEASNDLETMDTLARRNPTPEEEEKKKPGFKRRGPGRLVFGNFSTNSRRHYQHKLAQYMDMRSDAREEELKIQRFGNGSSAITSAQEARRAEREALSRTQKLAAEKRHDRINRRSKTGK</sequence>
<comment type="similarity">
    <text evidence="4 8">Belongs to the RNR ribonuclease family.</text>
</comment>
<organism evidence="11 12">
    <name type="scientific">Phytophthora ramorum</name>
    <name type="common">Sudden oak death agent</name>
    <dbReference type="NCBI Taxonomy" id="164328"/>
    <lineage>
        <taxon>Eukaryota</taxon>
        <taxon>Sar</taxon>
        <taxon>Stramenopiles</taxon>
        <taxon>Oomycota</taxon>
        <taxon>Peronosporomycetes</taxon>
        <taxon>Peronosporales</taxon>
        <taxon>Peronosporaceae</taxon>
        <taxon>Phytophthora</taxon>
    </lineage>
</organism>
<accession>H3HBA3</accession>
<dbReference type="AlphaFoldDB" id="H3HBA3"/>
<feature type="compositionally biased region" description="Basic and acidic residues" evidence="9">
    <location>
        <begin position="1154"/>
        <end position="1163"/>
    </location>
</feature>
<dbReference type="eggNOG" id="KOG2102">
    <property type="taxonomic scope" value="Eukaryota"/>
</dbReference>
<evidence type="ECO:0000313" key="11">
    <source>
        <dbReference type="EnsemblProtists" id="Phyra93907"/>
    </source>
</evidence>
<dbReference type="Proteomes" id="UP000005238">
    <property type="component" value="Unassembled WGS sequence"/>
</dbReference>
<evidence type="ECO:0000256" key="3">
    <source>
        <dbReference type="ARBA" id="ARBA00004496"/>
    </source>
</evidence>
<evidence type="ECO:0000256" key="1">
    <source>
        <dbReference type="ARBA" id="ARBA00001849"/>
    </source>
</evidence>